<accession>A0A0M0J2V9</accession>
<keyword evidence="1" id="KW-0812">Transmembrane</keyword>
<sequence>MLPLLVGYAAGLVLYVGFVIQLACCSSLLHELTCLARSDPFGSDEMRRAAYGAPTEGVDDESWPLPDFDGSEAMQAMQAMQMSGRSLVPPEEKLLSQMLEAVTQRLVPPVLVQQSSTLYSRMGPLAMFERWGQWALQSAQDGATPTLSGSAT</sequence>
<name>A0A0M0J2V9_9EUKA</name>
<keyword evidence="1" id="KW-0472">Membrane</keyword>
<dbReference type="Proteomes" id="UP000037460">
    <property type="component" value="Unassembled WGS sequence"/>
</dbReference>
<evidence type="ECO:0000313" key="3">
    <source>
        <dbReference type="Proteomes" id="UP000037460"/>
    </source>
</evidence>
<feature type="transmembrane region" description="Helical" evidence="1">
    <location>
        <begin position="6"/>
        <end position="29"/>
    </location>
</feature>
<feature type="non-terminal residue" evidence="2">
    <location>
        <position position="152"/>
    </location>
</feature>
<evidence type="ECO:0000256" key="1">
    <source>
        <dbReference type="SAM" id="Phobius"/>
    </source>
</evidence>
<dbReference type="EMBL" id="JWZX01003404">
    <property type="protein sequence ID" value="KOO20894.1"/>
    <property type="molecule type" value="Genomic_DNA"/>
</dbReference>
<dbReference type="AlphaFoldDB" id="A0A0M0J2V9"/>
<keyword evidence="3" id="KW-1185">Reference proteome</keyword>
<proteinExistence type="predicted"/>
<gene>
    <name evidence="2" type="ORF">Ctob_001407</name>
</gene>
<protein>
    <submittedName>
        <fullName evidence="2">Uncharacterized protein</fullName>
    </submittedName>
</protein>
<reference evidence="3" key="1">
    <citation type="journal article" date="2015" name="PLoS Genet.">
        <title>Genome Sequence and Transcriptome Analyses of Chrysochromulina tobin: Metabolic Tools for Enhanced Algal Fitness in the Prominent Order Prymnesiales (Haptophyceae).</title>
        <authorList>
            <person name="Hovde B.T."/>
            <person name="Deodato C.R."/>
            <person name="Hunsperger H.M."/>
            <person name="Ryken S.A."/>
            <person name="Yost W."/>
            <person name="Jha R.K."/>
            <person name="Patterson J."/>
            <person name="Monnat R.J. Jr."/>
            <person name="Barlow S.B."/>
            <person name="Starkenburg S.R."/>
            <person name="Cattolico R.A."/>
        </authorList>
    </citation>
    <scope>NUCLEOTIDE SEQUENCE</scope>
    <source>
        <strain evidence="3">CCMP291</strain>
    </source>
</reference>
<comment type="caution">
    <text evidence="2">The sequence shown here is derived from an EMBL/GenBank/DDBJ whole genome shotgun (WGS) entry which is preliminary data.</text>
</comment>
<organism evidence="2 3">
    <name type="scientific">Chrysochromulina tobinii</name>
    <dbReference type="NCBI Taxonomy" id="1460289"/>
    <lineage>
        <taxon>Eukaryota</taxon>
        <taxon>Haptista</taxon>
        <taxon>Haptophyta</taxon>
        <taxon>Prymnesiophyceae</taxon>
        <taxon>Prymnesiales</taxon>
        <taxon>Chrysochromulinaceae</taxon>
        <taxon>Chrysochromulina</taxon>
    </lineage>
</organism>
<evidence type="ECO:0000313" key="2">
    <source>
        <dbReference type="EMBL" id="KOO20894.1"/>
    </source>
</evidence>
<keyword evidence="1" id="KW-1133">Transmembrane helix</keyword>